<evidence type="ECO:0000256" key="1">
    <source>
        <dbReference type="SAM" id="MobiDB-lite"/>
    </source>
</evidence>
<protein>
    <recommendedName>
        <fullName evidence="2">Peptidase C39-like domain-containing protein</fullName>
    </recommendedName>
</protein>
<accession>A0A1F7W5Q1</accession>
<comment type="caution">
    <text evidence="3">The sequence shown here is derived from an EMBL/GenBank/DDBJ whole genome shotgun (WGS) entry which is preliminary data.</text>
</comment>
<feature type="compositionally biased region" description="Basic and acidic residues" evidence="1">
    <location>
        <begin position="57"/>
        <end position="66"/>
    </location>
</feature>
<dbReference type="Pfam" id="PF13529">
    <property type="entry name" value="Peptidase_C39_2"/>
    <property type="match status" value="1"/>
</dbReference>
<feature type="domain" description="Peptidase C39-like" evidence="2">
    <location>
        <begin position="105"/>
        <end position="247"/>
    </location>
</feature>
<dbReference type="EMBL" id="MGFE01000030">
    <property type="protein sequence ID" value="OGL97708.1"/>
    <property type="molecule type" value="Genomic_DNA"/>
</dbReference>
<dbReference type="AlphaFoldDB" id="A0A1F7W5Q1"/>
<organism evidence="3 4">
    <name type="scientific">Candidatus Uhrbacteria bacterium RIFOXYB2_FULL_57_15</name>
    <dbReference type="NCBI Taxonomy" id="1802422"/>
    <lineage>
        <taxon>Bacteria</taxon>
        <taxon>Candidatus Uhriibacteriota</taxon>
    </lineage>
</organism>
<feature type="region of interest" description="Disordered" evidence="1">
    <location>
        <begin position="43"/>
        <end position="74"/>
    </location>
</feature>
<sequence>MKYHIRRSVGAIIFVIALATAMYTQRVRIADLAREASAPELPEAVSYADAAQQTEKPATESDERTIPDAPEIPEPVADVPAKTANEEPPVVLPTVSDIPASYNLAVPFTSQAPFANWDALHEETCEEAAAYMVAAYYLGVQGVIDSQVAENELQRLVAIENDLFGYYQDTTAVETAQLVAKAYGLHAQTENDLTVEDIKNHVAAGHPVIVPTAGRLLHNPNFSGDGPPYHMIVIRGYTETQFIANDPGTRRGEGYVYDINTVMDATHDWTGSFDTIETGPKVVVVIYPE</sequence>
<gene>
    <name evidence="3" type="ORF">A2304_00390</name>
</gene>
<evidence type="ECO:0000313" key="3">
    <source>
        <dbReference type="EMBL" id="OGL97708.1"/>
    </source>
</evidence>
<dbReference type="Proteomes" id="UP000176501">
    <property type="component" value="Unassembled WGS sequence"/>
</dbReference>
<reference evidence="3 4" key="1">
    <citation type="journal article" date="2016" name="Nat. Commun.">
        <title>Thousands of microbial genomes shed light on interconnected biogeochemical processes in an aquifer system.</title>
        <authorList>
            <person name="Anantharaman K."/>
            <person name="Brown C.T."/>
            <person name="Hug L.A."/>
            <person name="Sharon I."/>
            <person name="Castelle C.J."/>
            <person name="Probst A.J."/>
            <person name="Thomas B.C."/>
            <person name="Singh A."/>
            <person name="Wilkins M.J."/>
            <person name="Karaoz U."/>
            <person name="Brodie E.L."/>
            <person name="Williams K.H."/>
            <person name="Hubbard S.S."/>
            <person name="Banfield J.F."/>
        </authorList>
    </citation>
    <scope>NUCLEOTIDE SEQUENCE [LARGE SCALE GENOMIC DNA]</scope>
</reference>
<evidence type="ECO:0000313" key="4">
    <source>
        <dbReference type="Proteomes" id="UP000176501"/>
    </source>
</evidence>
<proteinExistence type="predicted"/>
<name>A0A1F7W5Q1_9BACT</name>
<dbReference type="Gene3D" id="3.90.70.10">
    <property type="entry name" value="Cysteine proteinases"/>
    <property type="match status" value="1"/>
</dbReference>
<dbReference type="InterPro" id="IPR039564">
    <property type="entry name" value="Peptidase_C39-like"/>
</dbReference>
<evidence type="ECO:0000259" key="2">
    <source>
        <dbReference type="Pfam" id="PF13529"/>
    </source>
</evidence>